<evidence type="ECO:0000259" key="1">
    <source>
        <dbReference type="PROSITE" id="PS50011"/>
    </source>
</evidence>
<evidence type="ECO:0000313" key="3">
    <source>
        <dbReference type="Proteomes" id="UP001470230"/>
    </source>
</evidence>
<dbReference type="Pfam" id="PF00069">
    <property type="entry name" value="Pkinase"/>
    <property type="match status" value="1"/>
</dbReference>
<dbReference type="Gene3D" id="1.10.510.10">
    <property type="entry name" value="Transferase(Phosphotransferase) domain 1"/>
    <property type="match status" value="1"/>
</dbReference>
<sequence>MTNINTEFNLQFEKSKRMRIPKVIRSYNIQKLIIETAKSVVVASNHPDTNDKVAIKCIPIDTFRLSPNEDVIMRQLDHPQIVKYYESFPYPDQNPRFFVIVMRRGVYDLLDYIERNKTAAEPIVCKIMKDSLTALHYLHSLNICHRDIKLDNILVMDETRSGLTVNLTDFGLSVKDDTGILQLPGTGTFEYSAPELLQVKNGRLSYKSNAQYGFNVDVWSMGIVMFALLAGYLPFDIGFQNDVERLFKGEVSFDPIQFRSSDGSVGIRDSFRSVSQEAQMLISQMLNPDPDQRLSVEDVLNDPWFQIYQDGDLFNQEDNNEIFDAFNSEVEG</sequence>
<dbReference type="InterPro" id="IPR008271">
    <property type="entry name" value="Ser/Thr_kinase_AS"/>
</dbReference>
<keyword evidence="3" id="KW-1185">Reference proteome</keyword>
<feature type="domain" description="Protein kinase" evidence="1">
    <location>
        <begin position="27"/>
        <end position="305"/>
    </location>
</feature>
<dbReference type="SUPFAM" id="SSF56112">
    <property type="entry name" value="Protein kinase-like (PK-like)"/>
    <property type="match status" value="1"/>
</dbReference>
<comment type="caution">
    <text evidence="2">The sequence shown here is derived from an EMBL/GenBank/DDBJ whole genome shotgun (WGS) entry which is preliminary data.</text>
</comment>
<protein>
    <recommendedName>
        <fullName evidence="1">Protein kinase domain-containing protein</fullName>
    </recommendedName>
</protein>
<gene>
    <name evidence="2" type="ORF">M9Y10_006696</name>
</gene>
<dbReference type="SMART" id="SM00220">
    <property type="entry name" value="S_TKc"/>
    <property type="match status" value="1"/>
</dbReference>
<dbReference type="PROSITE" id="PS00108">
    <property type="entry name" value="PROTEIN_KINASE_ST"/>
    <property type="match status" value="1"/>
</dbReference>
<dbReference type="EMBL" id="JAPFFF010000012">
    <property type="protein sequence ID" value="KAK8876482.1"/>
    <property type="molecule type" value="Genomic_DNA"/>
</dbReference>
<dbReference type="Gene3D" id="3.30.200.20">
    <property type="entry name" value="Phosphorylase Kinase, domain 1"/>
    <property type="match status" value="1"/>
</dbReference>
<reference evidence="2 3" key="1">
    <citation type="submission" date="2024-04" db="EMBL/GenBank/DDBJ databases">
        <title>Tritrichomonas musculus Genome.</title>
        <authorList>
            <person name="Alves-Ferreira E."/>
            <person name="Grigg M."/>
            <person name="Lorenzi H."/>
            <person name="Galac M."/>
        </authorList>
    </citation>
    <scope>NUCLEOTIDE SEQUENCE [LARGE SCALE GENOMIC DNA]</scope>
    <source>
        <strain evidence="2 3">EAF2021</strain>
    </source>
</reference>
<dbReference type="Proteomes" id="UP001470230">
    <property type="component" value="Unassembled WGS sequence"/>
</dbReference>
<dbReference type="PANTHER" id="PTHR44167">
    <property type="entry name" value="OVARIAN-SPECIFIC SERINE/THREONINE-PROTEIN KINASE LOK-RELATED"/>
    <property type="match status" value="1"/>
</dbReference>
<name>A0ABR2JFU0_9EUKA</name>
<evidence type="ECO:0000313" key="2">
    <source>
        <dbReference type="EMBL" id="KAK8876482.1"/>
    </source>
</evidence>
<accession>A0ABR2JFU0</accession>
<dbReference type="PANTHER" id="PTHR44167:SF30">
    <property type="entry name" value="PHOSPHORYLASE KINASE"/>
    <property type="match status" value="1"/>
</dbReference>
<proteinExistence type="predicted"/>
<dbReference type="PROSITE" id="PS50011">
    <property type="entry name" value="PROTEIN_KINASE_DOM"/>
    <property type="match status" value="1"/>
</dbReference>
<dbReference type="InterPro" id="IPR000719">
    <property type="entry name" value="Prot_kinase_dom"/>
</dbReference>
<dbReference type="InterPro" id="IPR011009">
    <property type="entry name" value="Kinase-like_dom_sf"/>
</dbReference>
<organism evidence="2 3">
    <name type="scientific">Tritrichomonas musculus</name>
    <dbReference type="NCBI Taxonomy" id="1915356"/>
    <lineage>
        <taxon>Eukaryota</taxon>
        <taxon>Metamonada</taxon>
        <taxon>Parabasalia</taxon>
        <taxon>Tritrichomonadida</taxon>
        <taxon>Tritrichomonadidae</taxon>
        <taxon>Tritrichomonas</taxon>
    </lineage>
</organism>